<sequence length="634" mass="70381">MGARESRQQPDNEEAGSASADYYALLEVEESATADEIKRAFRRLALIHHPDKNPTDPEGATKRFAALQQAYEVLGDEQERAWYDTHRASLVPEPDAETVFEDIKRGSAPTRARDRGLTVRHLEPFLNPSIWTSFDDEANSFFTIYRNLFDRLAFDEKLYSDLDLPSFGYSTWTWAAPSNERSKEAARVFYNYWLNFVTAKDFSWVDQWNISEAPDRRVRRLMERDNKKAREDARKEYNDTVRTLVTFIRKRDPRYKSHLQAQASGSAAATSSKLASGMATPKQSSATSVPTFVAQDWQQINNVSDAAADLVWARAEGAGDEEWECVACGKSFRSEAAWDSHERSKKHLKAVEKLRAEMEMEEHELGLVGEDDDEGNQELGDGDGDDDEESAVDGDGDVDGVEGAVDGQAEDQEPVSQDGVRRRPKSGDSEGALIHPSSRSVASPESLASPAGAPVDKEVAADEGGEEDGRKPRRGKAKKKSRPPSPSPETVTATRKTKSARKGRQSLGAGLDTDPEQTPDRTLDSGSRQGSPAAELSDAHAESQDQRGENEQTALDGAKPELSKKEKRRAREAAKKAREDDENRATAIQRCNVCAQAFDSKTKLFDHIKRTGHALADQHQDDVQIKKVGKKTKR</sequence>
<proteinExistence type="predicted"/>
<organism evidence="1 2">
    <name type="scientific">Artomyces pyxidatus</name>
    <dbReference type="NCBI Taxonomy" id="48021"/>
    <lineage>
        <taxon>Eukaryota</taxon>
        <taxon>Fungi</taxon>
        <taxon>Dikarya</taxon>
        <taxon>Basidiomycota</taxon>
        <taxon>Agaricomycotina</taxon>
        <taxon>Agaricomycetes</taxon>
        <taxon>Russulales</taxon>
        <taxon>Auriscalpiaceae</taxon>
        <taxon>Artomyces</taxon>
    </lineage>
</organism>
<name>A0ACB8STP6_9AGAM</name>
<keyword evidence="2" id="KW-1185">Reference proteome</keyword>
<reference evidence="1" key="2">
    <citation type="journal article" date="2022" name="New Phytol.">
        <title>Evolutionary transition to the ectomycorrhizal habit in the genomes of a hyperdiverse lineage of mushroom-forming fungi.</title>
        <authorList>
            <person name="Looney B."/>
            <person name="Miyauchi S."/>
            <person name="Morin E."/>
            <person name="Drula E."/>
            <person name="Courty P.E."/>
            <person name="Kohler A."/>
            <person name="Kuo A."/>
            <person name="LaButti K."/>
            <person name="Pangilinan J."/>
            <person name="Lipzen A."/>
            <person name="Riley R."/>
            <person name="Andreopoulos W."/>
            <person name="He G."/>
            <person name="Johnson J."/>
            <person name="Nolan M."/>
            <person name="Tritt A."/>
            <person name="Barry K.W."/>
            <person name="Grigoriev I.V."/>
            <person name="Nagy L.G."/>
            <person name="Hibbett D."/>
            <person name="Henrissat B."/>
            <person name="Matheny P.B."/>
            <person name="Labbe J."/>
            <person name="Martin F.M."/>
        </authorList>
    </citation>
    <scope>NUCLEOTIDE SEQUENCE</scope>
    <source>
        <strain evidence="1">HHB10654</strain>
    </source>
</reference>
<reference evidence="1" key="1">
    <citation type="submission" date="2021-03" db="EMBL/GenBank/DDBJ databases">
        <authorList>
            <consortium name="DOE Joint Genome Institute"/>
            <person name="Ahrendt S."/>
            <person name="Looney B.P."/>
            <person name="Miyauchi S."/>
            <person name="Morin E."/>
            <person name="Drula E."/>
            <person name="Courty P.E."/>
            <person name="Chicoki N."/>
            <person name="Fauchery L."/>
            <person name="Kohler A."/>
            <person name="Kuo A."/>
            <person name="Labutti K."/>
            <person name="Pangilinan J."/>
            <person name="Lipzen A."/>
            <person name="Riley R."/>
            <person name="Andreopoulos W."/>
            <person name="He G."/>
            <person name="Johnson J."/>
            <person name="Barry K.W."/>
            <person name="Grigoriev I.V."/>
            <person name="Nagy L."/>
            <person name="Hibbett D."/>
            <person name="Henrissat B."/>
            <person name="Matheny P.B."/>
            <person name="Labbe J."/>
            <person name="Martin F."/>
        </authorList>
    </citation>
    <scope>NUCLEOTIDE SEQUENCE</scope>
    <source>
        <strain evidence="1">HHB10654</strain>
    </source>
</reference>
<gene>
    <name evidence="1" type="ORF">BV25DRAFT_1829215</name>
</gene>
<dbReference type="Proteomes" id="UP000814140">
    <property type="component" value="Unassembled WGS sequence"/>
</dbReference>
<protein>
    <submittedName>
        <fullName evidence="1">DnaJ-domain-containing protein</fullName>
    </submittedName>
</protein>
<comment type="caution">
    <text evidence="1">The sequence shown here is derived from an EMBL/GenBank/DDBJ whole genome shotgun (WGS) entry which is preliminary data.</text>
</comment>
<evidence type="ECO:0000313" key="1">
    <source>
        <dbReference type="EMBL" id="KAI0059176.1"/>
    </source>
</evidence>
<dbReference type="EMBL" id="MU277228">
    <property type="protein sequence ID" value="KAI0059176.1"/>
    <property type="molecule type" value="Genomic_DNA"/>
</dbReference>
<evidence type="ECO:0000313" key="2">
    <source>
        <dbReference type="Proteomes" id="UP000814140"/>
    </source>
</evidence>
<accession>A0ACB8STP6</accession>